<dbReference type="GO" id="GO:0008270">
    <property type="term" value="F:zinc ion binding"/>
    <property type="evidence" value="ECO:0007669"/>
    <property type="project" value="InterPro"/>
</dbReference>
<feature type="compositionally biased region" description="Basic and acidic residues" evidence="6">
    <location>
        <begin position="111"/>
        <end position="121"/>
    </location>
</feature>
<dbReference type="SUPFAM" id="SSF57701">
    <property type="entry name" value="Zn2/Cys6 DNA-binding domain"/>
    <property type="match status" value="1"/>
</dbReference>
<evidence type="ECO:0000256" key="2">
    <source>
        <dbReference type="ARBA" id="ARBA00023015"/>
    </source>
</evidence>
<evidence type="ECO:0000256" key="3">
    <source>
        <dbReference type="ARBA" id="ARBA00023125"/>
    </source>
</evidence>
<dbReference type="SMART" id="SM00066">
    <property type="entry name" value="GAL4"/>
    <property type="match status" value="1"/>
</dbReference>
<evidence type="ECO:0000256" key="4">
    <source>
        <dbReference type="ARBA" id="ARBA00023163"/>
    </source>
</evidence>
<dbReference type="AlphaFoldDB" id="A0A0D2CKG7"/>
<dbReference type="Pfam" id="PF00172">
    <property type="entry name" value="Zn_clus"/>
    <property type="match status" value="1"/>
</dbReference>
<dbReference type="GO" id="GO:0005634">
    <property type="term" value="C:nucleus"/>
    <property type="evidence" value="ECO:0007669"/>
    <property type="project" value="UniProtKB-SubCell"/>
</dbReference>
<protein>
    <recommendedName>
        <fullName evidence="7">Zn(2)-C6 fungal-type domain-containing protein</fullName>
    </recommendedName>
</protein>
<dbReference type="PANTHER" id="PTHR37534:SF17">
    <property type="entry name" value="ZN(2)-C6 FUNGAL-TYPE DOMAIN-CONTAINING PROTEIN"/>
    <property type="match status" value="1"/>
</dbReference>
<keyword evidence="2" id="KW-0805">Transcription regulation</keyword>
<dbReference type="PANTHER" id="PTHR37534">
    <property type="entry name" value="TRANSCRIPTIONAL ACTIVATOR PROTEIN UGA3"/>
    <property type="match status" value="1"/>
</dbReference>
<keyword evidence="3" id="KW-0238">DNA-binding</keyword>
<evidence type="ECO:0000259" key="7">
    <source>
        <dbReference type="PROSITE" id="PS50048"/>
    </source>
</evidence>
<dbReference type="Pfam" id="PF11951">
    <property type="entry name" value="Fungal_trans_2"/>
    <property type="match status" value="2"/>
</dbReference>
<evidence type="ECO:0000256" key="5">
    <source>
        <dbReference type="ARBA" id="ARBA00023242"/>
    </source>
</evidence>
<feature type="region of interest" description="Disordered" evidence="6">
    <location>
        <begin position="54"/>
        <end position="125"/>
    </location>
</feature>
<evidence type="ECO:0000313" key="8">
    <source>
        <dbReference type="EMBL" id="KIW65811.1"/>
    </source>
</evidence>
<dbReference type="Proteomes" id="UP000054266">
    <property type="component" value="Unassembled WGS sequence"/>
</dbReference>
<dbReference type="PROSITE" id="PS50048">
    <property type="entry name" value="ZN2_CY6_FUNGAL_2"/>
    <property type="match status" value="1"/>
</dbReference>
<dbReference type="STRING" id="5601.A0A0D2CKG7"/>
<keyword evidence="5" id="KW-0539">Nucleus</keyword>
<dbReference type="GO" id="GO:0000981">
    <property type="term" value="F:DNA-binding transcription factor activity, RNA polymerase II-specific"/>
    <property type="evidence" value="ECO:0007669"/>
    <property type="project" value="InterPro"/>
</dbReference>
<gene>
    <name evidence="8" type="ORF">PV04_08034</name>
</gene>
<proteinExistence type="predicted"/>
<comment type="subcellular location">
    <subcellularLocation>
        <location evidence="1">Nucleus</location>
    </subcellularLocation>
</comment>
<feature type="compositionally biased region" description="Low complexity" evidence="6">
    <location>
        <begin position="95"/>
        <end position="110"/>
    </location>
</feature>
<accession>A0A0D2CKG7</accession>
<organism evidence="8 9">
    <name type="scientific">Phialophora macrospora</name>
    <dbReference type="NCBI Taxonomy" id="1851006"/>
    <lineage>
        <taxon>Eukaryota</taxon>
        <taxon>Fungi</taxon>
        <taxon>Dikarya</taxon>
        <taxon>Ascomycota</taxon>
        <taxon>Pezizomycotina</taxon>
        <taxon>Eurotiomycetes</taxon>
        <taxon>Chaetothyriomycetidae</taxon>
        <taxon>Chaetothyriales</taxon>
        <taxon>Herpotrichiellaceae</taxon>
        <taxon>Phialophora</taxon>
    </lineage>
</organism>
<sequence>MGIRRGCFNCNKRRITCDESEPQCLKCVRKGLECSGNGIRYRFNNGVASRGRLKGLSIPVPPDSPQNASCTNDGPSNKDVAATGPTRQIEPGLTSQYPPRQSRSSPGSRGQDQEDQHKESQPVRIYRSVEPLNSQARLLFSHFSLSLAPGMVILDGQHNGYRSYILPLAVCDPLVQQAVLSVAGLDLWRNNPDQTRVAELSRARVIRQLKEESMAGEASDVFSASTWVTLLVLLMGELFLGGDHYIYFLGMMHLLRTRATGIYHPDAQIIQFLQRQTDLITLLAQPFLDPSSCAIQASDTVLDTLLRDSMESCSSPADRRTVAAVVEAGRLCLHIHGSRALGCRASHAATLRRVRDLISHVHPCTAGGNSLVWVYFIAAADSDTDELRAFFTARLQDIYNATGWANIAAGLAVMDKLWDRRSDEEETSWARLLPQVCSAFVI</sequence>
<evidence type="ECO:0000313" key="9">
    <source>
        <dbReference type="Proteomes" id="UP000054266"/>
    </source>
</evidence>
<dbReference type="GO" id="GO:0045944">
    <property type="term" value="P:positive regulation of transcription by RNA polymerase II"/>
    <property type="evidence" value="ECO:0007669"/>
    <property type="project" value="TreeGrafter"/>
</dbReference>
<feature type="compositionally biased region" description="Polar residues" evidence="6">
    <location>
        <begin position="65"/>
        <end position="75"/>
    </location>
</feature>
<feature type="domain" description="Zn(2)-C6 fungal-type" evidence="7">
    <location>
        <begin position="6"/>
        <end position="35"/>
    </location>
</feature>
<dbReference type="GO" id="GO:0000976">
    <property type="term" value="F:transcription cis-regulatory region binding"/>
    <property type="evidence" value="ECO:0007669"/>
    <property type="project" value="TreeGrafter"/>
</dbReference>
<dbReference type="EMBL" id="KN846960">
    <property type="protein sequence ID" value="KIW65811.1"/>
    <property type="molecule type" value="Genomic_DNA"/>
</dbReference>
<keyword evidence="9" id="KW-1185">Reference proteome</keyword>
<dbReference type="InterPro" id="IPR036864">
    <property type="entry name" value="Zn2-C6_fun-type_DNA-bd_sf"/>
</dbReference>
<dbReference type="InterPro" id="IPR021858">
    <property type="entry name" value="Fun_TF"/>
</dbReference>
<evidence type="ECO:0000256" key="6">
    <source>
        <dbReference type="SAM" id="MobiDB-lite"/>
    </source>
</evidence>
<dbReference type="CDD" id="cd00067">
    <property type="entry name" value="GAL4"/>
    <property type="match status" value="1"/>
</dbReference>
<dbReference type="InterPro" id="IPR001138">
    <property type="entry name" value="Zn2Cys6_DnaBD"/>
</dbReference>
<dbReference type="HOGENOM" id="CLU_031387_1_0_1"/>
<dbReference type="Gene3D" id="4.10.240.10">
    <property type="entry name" value="Zn(2)-C6 fungal-type DNA-binding domain"/>
    <property type="match status" value="1"/>
</dbReference>
<reference evidence="8 9" key="1">
    <citation type="submission" date="2015-01" db="EMBL/GenBank/DDBJ databases">
        <title>The Genome Sequence of Capronia semiimmersa CBS27337.</title>
        <authorList>
            <consortium name="The Broad Institute Genomics Platform"/>
            <person name="Cuomo C."/>
            <person name="de Hoog S."/>
            <person name="Gorbushina A."/>
            <person name="Stielow B."/>
            <person name="Teixiera M."/>
            <person name="Abouelleil A."/>
            <person name="Chapman S.B."/>
            <person name="Priest M."/>
            <person name="Young S.K."/>
            <person name="Wortman J."/>
            <person name="Nusbaum C."/>
            <person name="Birren B."/>
        </authorList>
    </citation>
    <scope>NUCLEOTIDE SEQUENCE [LARGE SCALE GENOMIC DNA]</scope>
    <source>
        <strain evidence="8 9">CBS 27337</strain>
    </source>
</reference>
<name>A0A0D2CKG7_9EURO</name>
<keyword evidence="4" id="KW-0804">Transcription</keyword>
<evidence type="ECO:0000256" key="1">
    <source>
        <dbReference type="ARBA" id="ARBA00004123"/>
    </source>
</evidence>